<dbReference type="AlphaFoldDB" id="A0A4Q1BKX4"/>
<name>A0A4Q1BKX4_TREME</name>
<evidence type="ECO:0000313" key="2">
    <source>
        <dbReference type="EMBL" id="RXK38423.1"/>
    </source>
</evidence>
<feature type="compositionally biased region" description="Basic and acidic residues" evidence="1">
    <location>
        <begin position="374"/>
        <end position="397"/>
    </location>
</feature>
<feature type="region of interest" description="Disordered" evidence="1">
    <location>
        <begin position="264"/>
        <end position="323"/>
    </location>
</feature>
<comment type="caution">
    <text evidence="2">The sequence shown here is derived from an EMBL/GenBank/DDBJ whole genome shotgun (WGS) entry which is preliminary data.</text>
</comment>
<dbReference type="EMBL" id="SDIL01000048">
    <property type="protein sequence ID" value="RXK38423.1"/>
    <property type="molecule type" value="Genomic_DNA"/>
</dbReference>
<feature type="compositionally biased region" description="Polar residues" evidence="1">
    <location>
        <begin position="450"/>
        <end position="461"/>
    </location>
</feature>
<evidence type="ECO:0000313" key="3">
    <source>
        <dbReference type="Proteomes" id="UP000289152"/>
    </source>
</evidence>
<organism evidence="2 3">
    <name type="scientific">Tremella mesenterica</name>
    <name type="common">Jelly fungus</name>
    <dbReference type="NCBI Taxonomy" id="5217"/>
    <lineage>
        <taxon>Eukaryota</taxon>
        <taxon>Fungi</taxon>
        <taxon>Dikarya</taxon>
        <taxon>Basidiomycota</taxon>
        <taxon>Agaricomycotina</taxon>
        <taxon>Tremellomycetes</taxon>
        <taxon>Tremellales</taxon>
        <taxon>Tremellaceae</taxon>
        <taxon>Tremella</taxon>
    </lineage>
</organism>
<keyword evidence="3" id="KW-1185">Reference proteome</keyword>
<feature type="compositionally biased region" description="Pro residues" evidence="1">
    <location>
        <begin position="141"/>
        <end position="152"/>
    </location>
</feature>
<feature type="compositionally biased region" description="Basic and acidic residues" evidence="1">
    <location>
        <begin position="581"/>
        <end position="607"/>
    </location>
</feature>
<feature type="region of interest" description="Disordered" evidence="1">
    <location>
        <begin position="447"/>
        <end position="560"/>
    </location>
</feature>
<feature type="region of interest" description="Disordered" evidence="1">
    <location>
        <begin position="179"/>
        <end position="208"/>
    </location>
</feature>
<feature type="compositionally biased region" description="Polar residues" evidence="1">
    <location>
        <begin position="623"/>
        <end position="634"/>
    </location>
</feature>
<dbReference type="InParanoid" id="A0A4Q1BKX4"/>
<feature type="compositionally biased region" description="Low complexity" evidence="1">
    <location>
        <begin position="635"/>
        <end position="647"/>
    </location>
</feature>
<feature type="region of interest" description="Disordered" evidence="1">
    <location>
        <begin position="683"/>
        <end position="736"/>
    </location>
</feature>
<gene>
    <name evidence="2" type="ORF">M231_04332</name>
</gene>
<feature type="compositionally biased region" description="Pro residues" evidence="1">
    <location>
        <begin position="196"/>
        <end position="208"/>
    </location>
</feature>
<evidence type="ECO:0000256" key="1">
    <source>
        <dbReference type="SAM" id="MobiDB-lite"/>
    </source>
</evidence>
<sequence>MSSPESNFLRETPRPRRLPTSSPPHHPLVTTGTITFIASWRGQLLVCTTVLLVGVVWFVIQQPLAHWKHERREHVRRIRERELMLMEEHKEEKPIEIPRAKERGREKKKESSKRRKTSLLRGAGGDTSTAHSPSPMELSPVRPPIAKSPPKPAKLGLPKTSAALTVVATSAPAIHLRAPTDEKIRRPLLPSNSTPPTTPDPWEIPLPDSPVAGPSRINTFDSSDGMSFDDSASMAGSTRSGVNTNSVTDGWSIMPEEGYLPPSVISPAKKKKRKSKVASTTSVTPEPISRPPSTSIPALLVPGASTPSKMGSPRKQSRTASLARTGDLEIDSLLDERDKTIDGLRAEIGLAKATEAKASDAAQRARATEERLRYELDRAKRSQSKADTESRRREAEMSNRITQMSQMYSAAIVRLSALENLVRDAGRAIPPPTPSVPMNVPPHLLHPTLSLGSPYNTQFTGSPGPPGRNSPMYLPYPSPGMYPSPMLHPHFQASSHHPHPHSPSPYRQSSMGNEEISLAGPLTPGQGNHPGSGMIPSPSPNGLHTPYPPELGLGVPNPSGLSPADLRRLSIESSVLKKKALKEGSDSGDSRPEPILEHEHDPSHKVEGLGMGTISIKPDRTFTGPTFGNPPSQKSCTSSPSKDQSSSPVLHPESNGSHFDGIKVISSAKGNVYALVGDNGSEGSMDSLDVDNPSSNTSMTEPPSLPDILGPLHVEVNPDGKQSKIGGENGEEGEEEFEPMFASLAHTPAQVAEIARLSEAALNRNRVTSGEGPRNGIQVGI</sequence>
<protein>
    <submittedName>
        <fullName evidence="2">Uncharacterized protein</fullName>
    </submittedName>
</protein>
<feature type="compositionally biased region" description="Pro residues" evidence="1">
    <location>
        <begin position="463"/>
        <end position="482"/>
    </location>
</feature>
<accession>A0A4Q1BKX4</accession>
<feature type="compositionally biased region" description="Basic and acidic residues" evidence="1">
    <location>
        <begin position="94"/>
        <end position="109"/>
    </location>
</feature>
<feature type="region of interest" description="Disordered" evidence="1">
    <location>
        <begin position="374"/>
        <end position="398"/>
    </location>
</feature>
<feature type="region of interest" description="Disordered" evidence="1">
    <location>
        <begin position="1"/>
        <end position="28"/>
    </location>
</feature>
<reference evidence="2 3" key="1">
    <citation type="submission" date="2016-06" db="EMBL/GenBank/DDBJ databases">
        <title>Evolution of pathogenesis and genome organization in the Tremellales.</title>
        <authorList>
            <person name="Cuomo C."/>
            <person name="Litvintseva A."/>
            <person name="Heitman J."/>
            <person name="Chen Y."/>
            <person name="Sun S."/>
            <person name="Springer D."/>
            <person name="Dromer F."/>
            <person name="Young S."/>
            <person name="Zeng Q."/>
            <person name="Chapman S."/>
            <person name="Gujja S."/>
            <person name="Saif S."/>
            <person name="Birren B."/>
        </authorList>
    </citation>
    <scope>NUCLEOTIDE SEQUENCE [LARGE SCALE GENOMIC DNA]</scope>
    <source>
        <strain evidence="2 3">ATCC 28783</strain>
    </source>
</reference>
<feature type="region of interest" description="Disordered" evidence="1">
    <location>
        <begin position="94"/>
        <end position="157"/>
    </location>
</feature>
<dbReference type="OrthoDB" id="2597025at2759"/>
<feature type="region of interest" description="Disordered" evidence="1">
    <location>
        <begin position="577"/>
        <end position="658"/>
    </location>
</feature>
<feature type="compositionally biased region" description="Polar residues" evidence="1">
    <location>
        <begin position="692"/>
        <end position="701"/>
    </location>
</feature>
<dbReference type="Proteomes" id="UP000289152">
    <property type="component" value="Unassembled WGS sequence"/>
</dbReference>
<dbReference type="VEuPathDB" id="FungiDB:TREMEDRAFT_72961"/>
<proteinExistence type="predicted"/>